<keyword evidence="5 6" id="KW-0460">Magnesium</keyword>
<dbReference type="GO" id="GO:0016788">
    <property type="term" value="F:hydrolase activity, acting on ester bonds"/>
    <property type="evidence" value="ECO:0007669"/>
    <property type="project" value="InterPro"/>
</dbReference>
<evidence type="ECO:0000313" key="9">
    <source>
        <dbReference type="Proteomes" id="UP000321261"/>
    </source>
</evidence>
<evidence type="ECO:0000313" key="8">
    <source>
        <dbReference type="EMBL" id="TWF80800.1"/>
    </source>
</evidence>
<comment type="caution">
    <text evidence="8">The sequence shown here is derived from an EMBL/GenBank/DDBJ whole genome shotgun (WGS) entry which is preliminary data.</text>
</comment>
<evidence type="ECO:0000256" key="5">
    <source>
        <dbReference type="ARBA" id="ARBA00022842"/>
    </source>
</evidence>
<keyword evidence="2 6" id="KW-0540">Nuclease</keyword>
<evidence type="ECO:0000256" key="3">
    <source>
        <dbReference type="ARBA" id="ARBA00022723"/>
    </source>
</evidence>
<feature type="binding site" evidence="6">
    <location>
        <position position="7"/>
    </location>
    <ligand>
        <name>Mg(2+)</name>
        <dbReference type="ChEBI" id="CHEBI:18420"/>
    </ligand>
</feature>
<proteinExistence type="inferred from homology"/>
<evidence type="ECO:0000256" key="2">
    <source>
        <dbReference type="ARBA" id="ARBA00022722"/>
    </source>
</evidence>
<protein>
    <recommendedName>
        <fullName evidence="6">Ribonuclease VapC</fullName>
        <shortName evidence="6">RNase VapC</shortName>
        <ecNumber evidence="6">3.1.-.-</ecNumber>
    </recommendedName>
    <alternativeName>
        <fullName evidence="6">Toxin VapC</fullName>
    </alternativeName>
</protein>
<dbReference type="RefSeq" id="WP_147259419.1">
    <property type="nucleotide sequence ID" value="NZ_VIWU01000001.1"/>
</dbReference>
<dbReference type="AlphaFoldDB" id="A0A561T112"/>
<dbReference type="EC" id="3.1.-.-" evidence="6"/>
<dbReference type="GO" id="GO:0000287">
    <property type="term" value="F:magnesium ion binding"/>
    <property type="evidence" value="ECO:0007669"/>
    <property type="project" value="UniProtKB-UniRule"/>
</dbReference>
<keyword evidence="4 6" id="KW-0378">Hydrolase</keyword>
<dbReference type="EMBL" id="VIWU01000001">
    <property type="protein sequence ID" value="TWF80800.1"/>
    <property type="molecule type" value="Genomic_DNA"/>
</dbReference>
<keyword evidence="6" id="KW-0800">Toxin</keyword>
<comment type="cofactor">
    <cofactor evidence="6">
        <name>Mg(2+)</name>
        <dbReference type="ChEBI" id="CHEBI:18420"/>
    </cofactor>
</comment>
<dbReference type="HAMAP" id="MF_00265">
    <property type="entry name" value="VapC_Nob1"/>
    <property type="match status" value="1"/>
</dbReference>
<comment type="similarity">
    <text evidence="6">Belongs to the PINc/VapC protein family.</text>
</comment>
<keyword evidence="1 6" id="KW-1277">Toxin-antitoxin system</keyword>
<accession>A0A561T112</accession>
<gene>
    <name evidence="6" type="primary">vapC</name>
    <name evidence="8" type="ORF">FHX44_116743</name>
</gene>
<feature type="binding site" evidence="6">
    <location>
        <position position="106"/>
    </location>
    <ligand>
        <name>Mg(2+)</name>
        <dbReference type="ChEBI" id="CHEBI:18420"/>
    </ligand>
</feature>
<reference evidence="8 9" key="1">
    <citation type="submission" date="2019-06" db="EMBL/GenBank/DDBJ databases">
        <title>Sequencing the genomes of 1000 actinobacteria strains.</title>
        <authorList>
            <person name="Klenk H.-P."/>
        </authorList>
    </citation>
    <scope>NUCLEOTIDE SEQUENCE [LARGE SCALE GENOMIC DNA]</scope>
    <source>
        <strain evidence="8 9">DSM 45671</strain>
    </source>
</reference>
<dbReference type="Pfam" id="PF01850">
    <property type="entry name" value="PIN"/>
    <property type="match status" value="1"/>
</dbReference>
<evidence type="ECO:0000256" key="6">
    <source>
        <dbReference type="HAMAP-Rule" id="MF_00265"/>
    </source>
</evidence>
<sequence length="145" mass="15642">MSVALLDVNVLIALTWPNHVHHTAARRWFDTASSAGWATTPVTELGFVRVSSNKNVIPGAATPGNAQGVLRALCSLPGHEFWPDDARLVDPPFPTDRLGTHKQLTDVHLAALAAKRKGKLVTFDRGIPHALHPGDRAIVELLPVT</sequence>
<dbReference type="Proteomes" id="UP000321261">
    <property type="component" value="Unassembled WGS sequence"/>
</dbReference>
<dbReference type="GO" id="GO:0004540">
    <property type="term" value="F:RNA nuclease activity"/>
    <property type="evidence" value="ECO:0007669"/>
    <property type="project" value="InterPro"/>
</dbReference>
<dbReference type="InterPro" id="IPR022907">
    <property type="entry name" value="VapC_family"/>
</dbReference>
<evidence type="ECO:0000256" key="1">
    <source>
        <dbReference type="ARBA" id="ARBA00022649"/>
    </source>
</evidence>
<organism evidence="8 9">
    <name type="scientific">Pseudonocardia hierapolitana</name>
    <dbReference type="NCBI Taxonomy" id="1128676"/>
    <lineage>
        <taxon>Bacteria</taxon>
        <taxon>Bacillati</taxon>
        <taxon>Actinomycetota</taxon>
        <taxon>Actinomycetes</taxon>
        <taxon>Pseudonocardiales</taxon>
        <taxon>Pseudonocardiaceae</taxon>
        <taxon>Pseudonocardia</taxon>
    </lineage>
</organism>
<dbReference type="SUPFAM" id="SSF88723">
    <property type="entry name" value="PIN domain-like"/>
    <property type="match status" value="1"/>
</dbReference>
<dbReference type="InterPro" id="IPR002716">
    <property type="entry name" value="PIN_dom"/>
</dbReference>
<dbReference type="NCBIfam" id="TIGR00028">
    <property type="entry name" value="Mtu_PIN_fam"/>
    <property type="match status" value="1"/>
</dbReference>
<comment type="function">
    <text evidence="6">Toxic component of a toxin-antitoxin (TA) system. An RNase.</text>
</comment>
<dbReference type="InterPro" id="IPR006226">
    <property type="entry name" value="Mtu_PIN"/>
</dbReference>
<dbReference type="OrthoDB" id="196567at2"/>
<name>A0A561T112_9PSEU</name>
<dbReference type="InterPro" id="IPR029060">
    <property type="entry name" value="PIN-like_dom_sf"/>
</dbReference>
<dbReference type="GO" id="GO:0045926">
    <property type="term" value="P:negative regulation of growth"/>
    <property type="evidence" value="ECO:0007669"/>
    <property type="project" value="UniProtKB-ARBA"/>
</dbReference>
<keyword evidence="3 6" id="KW-0479">Metal-binding</keyword>
<feature type="domain" description="PIN" evidence="7">
    <location>
        <begin position="5"/>
        <end position="128"/>
    </location>
</feature>
<evidence type="ECO:0000256" key="4">
    <source>
        <dbReference type="ARBA" id="ARBA00022801"/>
    </source>
</evidence>
<dbReference type="GO" id="GO:0090729">
    <property type="term" value="F:toxin activity"/>
    <property type="evidence" value="ECO:0007669"/>
    <property type="project" value="UniProtKB-KW"/>
</dbReference>
<evidence type="ECO:0000259" key="7">
    <source>
        <dbReference type="Pfam" id="PF01850"/>
    </source>
</evidence>
<keyword evidence="9" id="KW-1185">Reference proteome</keyword>